<dbReference type="InterPro" id="IPR039420">
    <property type="entry name" value="WalR-like"/>
</dbReference>
<reference evidence="3 4" key="1">
    <citation type="submission" date="2016-10" db="EMBL/GenBank/DDBJ databases">
        <title>Complete genome sequences of three Cupriavidus strains isolated from various Malaysian environments.</title>
        <authorList>
            <person name="Abdullah A.A.-A."/>
            <person name="Shafie N.A.H."/>
            <person name="Lau N.S."/>
        </authorList>
    </citation>
    <scope>NUCLEOTIDE SEQUENCE [LARGE SCALE GENOMIC DNA]</scope>
    <source>
        <strain evidence="3 4">USMAA1020</strain>
    </source>
</reference>
<dbReference type="SMART" id="SM00421">
    <property type="entry name" value="HTH_LUXR"/>
    <property type="match status" value="2"/>
</dbReference>
<dbReference type="Pfam" id="PF00196">
    <property type="entry name" value="GerE"/>
    <property type="match status" value="2"/>
</dbReference>
<dbReference type="EMBL" id="CP017755">
    <property type="protein sequence ID" value="AOZ10018.1"/>
    <property type="molecule type" value="Genomic_DNA"/>
</dbReference>
<dbReference type="PANTHER" id="PTHR43214">
    <property type="entry name" value="TWO-COMPONENT RESPONSE REGULATOR"/>
    <property type="match status" value="1"/>
</dbReference>
<dbReference type="PROSITE" id="PS50043">
    <property type="entry name" value="HTH_LUXR_2"/>
    <property type="match status" value="2"/>
</dbReference>
<dbReference type="CDD" id="cd06170">
    <property type="entry name" value="LuxR_C_like"/>
    <property type="match status" value="2"/>
</dbReference>
<keyword evidence="1" id="KW-0238">DNA-binding</keyword>
<proteinExistence type="predicted"/>
<evidence type="ECO:0000256" key="1">
    <source>
        <dbReference type="ARBA" id="ARBA00023125"/>
    </source>
</evidence>
<evidence type="ECO:0000313" key="3">
    <source>
        <dbReference type="EMBL" id="AOZ10018.1"/>
    </source>
</evidence>
<sequence>MRADGLPDGGGKDGAAGCALAPVADESQAVGAMLPGCPGDERSPHAQAVALPMLSARQASVYALLVDGLSNKRIALLLGLQEGTVKEHVSAILAKHCVRDRRQLIRQAPLPAPAAAAPAQWDLSPAMPPHTPCAGVPRQPITPAELGLTRRQGDVLQLLLDGLSNRVIGRRLGLREDTVKEHVSAILMALKTPRRAQVMALMRQFELHLCPES</sequence>
<feature type="domain" description="HTH luxR-type" evidence="2">
    <location>
        <begin position="140"/>
        <end position="206"/>
    </location>
</feature>
<dbReference type="InterPro" id="IPR016032">
    <property type="entry name" value="Sig_transdc_resp-reg_C-effctor"/>
</dbReference>
<evidence type="ECO:0000313" key="4">
    <source>
        <dbReference type="Proteomes" id="UP000177515"/>
    </source>
</evidence>
<feature type="domain" description="HTH luxR-type" evidence="2">
    <location>
        <begin position="47"/>
        <end position="112"/>
    </location>
</feature>
<organism evidence="3 4">
    <name type="scientific">Cupriavidus malaysiensis</name>
    <dbReference type="NCBI Taxonomy" id="367825"/>
    <lineage>
        <taxon>Bacteria</taxon>
        <taxon>Pseudomonadati</taxon>
        <taxon>Pseudomonadota</taxon>
        <taxon>Betaproteobacteria</taxon>
        <taxon>Burkholderiales</taxon>
        <taxon>Burkholderiaceae</taxon>
        <taxon>Cupriavidus</taxon>
    </lineage>
</organism>
<dbReference type="PROSITE" id="PS00622">
    <property type="entry name" value="HTH_LUXR_1"/>
    <property type="match status" value="1"/>
</dbReference>
<evidence type="ECO:0000259" key="2">
    <source>
        <dbReference type="PROSITE" id="PS50043"/>
    </source>
</evidence>
<dbReference type="Proteomes" id="UP000177515">
    <property type="component" value="Chromosome 2"/>
</dbReference>
<name>A0ABN4TRY3_9BURK</name>
<accession>A0ABN4TRY3</accession>
<dbReference type="PRINTS" id="PR00038">
    <property type="entry name" value="HTHLUXR"/>
</dbReference>
<dbReference type="InterPro" id="IPR036388">
    <property type="entry name" value="WH-like_DNA-bd_sf"/>
</dbReference>
<dbReference type="InterPro" id="IPR000792">
    <property type="entry name" value="Tscrpt_reg_LuxR_C"/>
</dbReference>
<gene>
    <name evidence="3" type="ORF">BKK80_30605</name>
</gene>
<keyword evidence="4" id="KW-1185">Reference proteome</keyword>
<dbReference type="SUPFAM" id="SSF46894">
    <property type="entry name" value="C-terminal effector domain of the bipartite response regulators"/>
    <property type="match status" value="2"/>
</dbReference>
<dbReference type="PANTHER" id="PTHR43214:SF43">
    <property type="entry name" value="TWO-COMPONENT RESPONSE REGULATOR"/>
    <property type="match status" value="1"/>
</dbReference>
<protein>
    <recommendedName>
        <fullName evidence="2">HTH luxR-type domain-containing protein</fullName>
    </recommendedName>
</protein>
<dbReference type="Gene3D" id="1.10.10.10">
    <property type="entry name" value="Winged helix-like DNA-binding domain superfamily/Winged helix DNA-binding domain"/>
    <property type="match status" value="2"/>
</dbReference>